<keyword evidence="3" id="KW-0732">Signal</keyword>
<keyword evidence="6" id="KW-1185">Reference proteome</keyword>
<accession>A0ABT1QMS6</accession>
<dbReference type="Gene3D" id="3.20.20.370">
    <property type="entry name" value="Glycoside hydrolase/deacetylase"/>
    <property type="match status" value="1"/>
</dbReference>
<name>A0ABT1QMS6_9GAMM</name>
<sequence length="322" mass="35384">MHRQLGKLAAALLLAALPAAILAQAAAPPAGKRIAISIDDLPLDSRKPLDMAATQALNQQLLRALQDEKAKAIGFVNEDKLLRPGGIDAGVAVLQAWLDAGMELGNHNFGHLGLGQASLAQVQDAVVKGEAITRWLAARNQAPLRYYRHPYNQTGRNEDERRAFEEFLQARGYTVAPFTIEHDDYLYACVYEQLQDTAQRRERDTVVEEYLAHLRESVAVFETMSSELFGRQIPQVLLLHANRLNAETLPRTLAALRGLGYRFVPLEDALRDEAYALPAAASGRFGPSWLARWARSKGVKLSVYGQPDPGGLTAQLAGKLCQ</sequence>
<evidence type="ECO:0000256" key="2">
    <source>
        <dbReference type="ARBA" id="ARBA00022801"/>
    </source>
</evidence>
<evidence type="ECO:0000256" key="3">
    <source>
        <dbReference type="SAM" id="SignalP"/>
    </source>
</evidence>
<proteinExistence type="predicted"/>
<keyword evidence="1" id="KW-0479">Metal-binding</keyword>
<feature type="signal peptide" evidence="3">
    <location>
        <begin position="1"/>
        <end position="25"/>
    </location>
</feature>
<dbReference type="Pfam" id="PF01522">
    <property type="entry name" value="Polysacc_deac_1"/>
    <property type="match status" value="1"/>
</dbReference>
<evidence type="ECO:0000259" key="4">
    <source>
        <dbReference type="Pfam" id="PF01522"/>
    </source>
</evidence>
<feature type="domain" description="NodB homology" evidence="4">
    <location>
        <begin position="29"/>
        <end position="153"/>
    </location>
</feature>
<organism evidence="5 6">
    <name type="scientific">Tahibacter harae</name>
    <dbReference type="NCBI Taxonomy" id="2963937"/>
    <lineage>
        <taxon>Bacteria</taxon>
        <taxon>Pseudomonadati</taxon>
        <taxon>Pseudomonadota</taxon>
        <taxon>Gammaproteobacteria</taxon>
        <taxon>Lysobacterales</taxon>
        <taxon>Rhodanobacteraceae</taxon>
        <taxon>Tahibacter</taxon>
    </lineage>
</organism>
<keyword evidence="2" id="KW-0378">Hydrolase</keyword>
<dbReference type="SUPFAM" id="SSF88713">
    <property type="entry name" value="Glycoside hydrolase/deacetylase"/>
    <property type="match status" value="1"/>
</dbReference>
<dbReference type="EMBL" id="JANFQO010000003">
    <property type="protein sequence ID" value="MCQ4163831.1"/>
    <property type="molecule type" value="Genomic_DNA"/>
</dbReference>
<dbReference type="InterPro" id="IPR050248">
    <property type="entry name" value="Polysacc_deacetylase_ArnD"/>
</dbReference>
<dbReference type="PANTHER" id="PTHR10587:SF133">
    <property type="entry name" value="CHITIN DEACETYLASE 1-RELATED"/>
    <property type="match status" value="1"/>
</dbReference>
<gene>
    <name evidence="5" type="ORF">NM961_03815</name>
</gene>
<protein>
    <submittedName>
        <fullName evidence="5">Polysaccharide deacetylase family protein</fullName>
    </submittedName>
</protein>
<comment type="caution">
    <text evidence="5">The sequence shown here is derived from an EMBL/GenBank/DDBJ whole genome shotgun (WGS) entry which is preliminary data.</text>
</comment>
<evidence type="ECO:0000256" key="1">
    <source>
        <dbReference type="ARBA" id="ARBA00022723"/>
    </source>
</evidence>
<dbReference type="InterPro" id="IPR002509">
    <property type="entry name" value="NODB_dom"/>
</dbReference>
<feature type="chain" id="PRO_5045759624" evidence="3">
    <location>
        <begin position="26"/>
        <end position="322"/>
    </location>
</feature>
<dbReference type="RefSeq" id="WP_255911450.1">
    <property type="nucleotide sequence ID" value="NZ_JANFQO010000003.1"/>
</dbReference>
<dbReference type="PANTHER" id="PTHR10587">
    <property type="entry name" value="GLYCOSYL TRANSFERASE-RELATED"/>
    <property type="match status" value="1"/>
</dbReference>
<dbReference type="InterPro" id="IPR011330">
    <property type="entry name" value="Glyco_hydro/deAcase_b/a-brl"/>
</dbReference>
<reference evidence="5" key="1">
    <citation type="submission" date="2022-07" db="EMBL/GenBank/DDBJ databases">
        <title>Tahibacter sp., a new gammaproteobacterium isolated from the silt sample collected at pig farm.</title>
        <authorList>
            <person name="Chen H."/>
        </authorList>
    </citation>
    <scope>NUCLEOTIDE SEQUENCE</scope>
    <source>
        <strain evidence="5">P2K</strain>
    </source>
</reference>
<evidence type="ECO:0000313" key="6">
    <source>
        <dbReference type="Proteomes" id="UP001165498"/>
    </source>
</evidence>
<evidence type="ECO:0000313" key="5">
    <source>
        <dbReference type="EMBL" id="MCQ4163831.1"/>
    </source>
</evidence>
<dbReference type="Proteomes" id="UP001165498">
    <property type="component" value="Unassembled WGS sequence"/>
</dbReference>